<comment type="caution">
    <text evidence="2">The sequence shown here is derived from an EMBL/GenBank/DDBJ whole genome shotgun (WGS) entry which is preliminary data.</text>
</comment>
<evidence type="ECO:0000256" key="1">
    <source>
        <dbReference type="SAM" id="MobiDB-lite"/>
    </source>
</evidence>
<name>A0AA39PTU4_9AGAR</name>
<accession>A0AA39PTU4</accession>
<dbReference type="Proteomes" id="UP001175227">
    <property type="component" value="Unassembled WGS sequence"/>
</dbReference>
<gene>
    <name evidence="2" type="ORF">IW261DRAFT_5381</name>
</gene>
<dbReference type="EMBL" id="JAUEPR010000001">
    <property type="protein sequence ID" value="KAK0490291.1"/>
    <property type="molecule type" value="Genomic_DNA"/>
</dbReference>
<reference evidence="2" key="1">
    <citation type="submission" date="2023-06" db="EMBL/GenBank/DDBJ databases">
        <authorList>
            <consortium name="Lawrence Berkeley National Laboratory"/>
            <person name="Ahrendt S."/>
            <person name="Sahu N."/>
            <person name="Indic B."/>
            <person name="Wong-Bajracharya J."/>
            <person name="Merenyi Z."/>
            <person name="Ke H.-M."/>
            <person name="Monk M."/>
            <person name="Kocsube S."/>
            <person name="Drula E."/>
            <person name="Lipzen A."/>
            <person name="Balint B."/>
            <person name="Henrissat B."/>
            <person name="Andreopoulos B."/>
            <person name="Martin F.M."/>
            <person name="Harder C.B."/>
            <person name="Rigling D."/>
            <person name="Ford K.L."/>
            <person name="Foster G.D."/>
            <person name="Pangilinan J."/>
            <person name="Papanicolaou A."/>
            <person name="Barry K."/>
            <person name="LaButti K."/>
            <person name="Viragh M."/>
            <person name="Koriabine M."/>
            <person name="Yan M."/>
            <person name="Riley R."/>
            <person name="Champramary S."/>
            <person name="Plett K.L."/>
            <person name="Tsai I.J."/>
            <person name="Slot J."/>
            <person name="Sipos G."/>
            <person name="Plett J."/>
            <person name="Nagy L.G."/>
            <person name="Grigoriev I.V."/>
        </authorList>
    </citation>
    <scope>NUCLEOTIDE SEQUENCE</scope>
    <source>
        <strain evidence="2">ICMP 16352</strain>
    </source>
</reference>
<evidence type="ECO:0000313" key="3">
    <source>
        <dbReference type="Proteomes" id="UP001175227"/>
    </source>
</evidence>
<feature type="compositionally biased region" description="Low complexity" evidence="1">
    <location>
        <begin position="71"/>
        <end position="87"/>
    </location>
</feature>
<dbReference type="AlphaFoldDB" id="A0AA39PTU4"/>
<feature type="compositionally biased region" description="Acidic residues" evidence="1">
    <location>
        <begin position="1"/>
        <end position="17"/>
    </location>
</feature>
<feature type="compositionally biased region" description="Basic and acidic residues" evidence="1">
    <location>
        <begin position="113"/>
        <end position="127"/>
    </location>
</feature>
<organism evidence="2 3">
    <name type="scientific">Armillaria novae-zelandiae</name>
    <dbReference type="NCBI Taxonomy" id="153914"/>
    <lineage>
        <taxon>Eukaryota</taxon>
        <taxon>Fungi</taxon>
        <taxon>Dikarya</taxon>
        <taxon>Basidiomycota</taxon>
        <taxon>Agaricomycotina</taxon>
        <taxon>Agaricomycetes</taxon>
        <taxon>Agaricomycetidae</taxon>
        <taxon>Agaricales</taxon>
        <taxon>Marasmiineae</taxon>
        <taxon>Physalacriaceae</taxon>
        <taxon>Armillaria</taxon>
    </lineage>
</organism>
<proteinExistence type="predicted"/>
<sequence>MSDLDADLYGDLYDTDFADQAPDEKATAAPEQAHQESTPTPTLKLQETAPAKPSPPTIDVRTPTFSTPVVQTPIAPTILPPTQQIPTYEQPQDDYGDSSRADGGYQNISVAERTIRPSEMKDEGIFR</sequence>
<feature type="compositionally biased region" description="Polar residues" evidence="1">
    <location>
        <begin position="35"/>
        <end position="45"/>
    </location>
</feature>
<protein>
    <submittedName>
        <fullName evidence="2">Uncharacterized protein</fullName>
    </submittedName>
</protein>
<keyword evidence="3" id="KW-1185">Reference proteome</keyword>
<feature type="region of interest" description="Disordered" evidence="1">
    <location>
        <begin position="1"/>
        <end position="127"/>
    </location>
</feature>
<evidence type="ECO:0000313" key="2">
    <source>
        <dbReference type="EMBL" id="KAK0490291.1"/>
    </source>
</evidence>